<dbReference type="RefSeq" id="WP_155476862.1">
    <property type="nucleotide sequence ID" value="NZ_WNKU01000014.1"/>
</dbReference>
<name>A0A6I3SNB8_HELMO</name>
<dbReference type="Proteomes" id="UP000430670">
    <property type="component" value="Unassembled WGS sequence"/>
</dbReference>
<dbReference type="EMBL" id="WNKU01000014">
    <property type="protein sequence ID" value="MTV49777.1"/>
    <property type="molecule type" value="Genomic_DNA"/>
</dbReference>
<evidence type="ECO:0000313" key="2">
    <source>
        <dbReference type="Proteomes" id="UP000430670"/>
    </source>
</evidence>
<dbReference type="AlphaFoldDB" id="A0A6I3SNB8"/>
<organism evidence="1 2">
    <name type="scientific">Heliobacterium mobile</name>
    <name type="common">Heliobacillus mobilis</name>
    <dbReference type="NCBI Taxonomy" id="28064"/>
    <lineage>
        <taxon>Bacteria</taxon>
        <taxon>Bacillati</taxon>
        <taxon>Bacillota</taxon>
        <taxon>Clostridia</taxon>
        <taxon>Eubacteriales</taxon>
        <taxon>Heliobacteriaceae</taxon>
        <taxon>Heliobacterium</taxon>
    </lineage>
</organism>
<protein>
    <submittedName>
        <fullName evidence="1">Uncharacterized protein</fullName>
    </submittedName>
</protein>
<evidence type="ECO:0000313" key="1">
    <source>
        <dbReference type="EMBL" id="MTV49777.1"/>
    </source>
</evidence>
<proteinExistence type="predicted"/>
<reference evidence="1 2" key="1">
    <citation type="submission" date="2019-11" db="EMBL/GenBank/DDBJ databases">
        <title>Whole-genome sequence of a the green, strictly anaerobic photosynthetic bacterium Heliobacillus mobilis DSM 6151.</title>
        <authorList>
            <person name="Kyndt J.A."/>
            <person name="Meyer T.E."/>
        </authorList>
    </citation>
    <scope>NUCLEOTIDE SEQUENCE [LARGE SCALE GENOMIC DNA]</scope>
    <source>
        <strain evidence="1 2">DSM 6151</strain>
    </source>
</reference>
<accession>A0A6I3SNB8</accession>
<sequence>MRTKDCPVEVGELATERLLNMFYQAISKAQLGCNDYEDYAVALGKELVRLGVEEDIVRIWALKEKRNIG</sequence>
<comment type="caution">
    <text evidence="1">The sequence shown here is derived from an EMBL/GenBank/DDBJ whole genome shotgun (WGS) entry which is preliminary data.</text>
</comment>
<keyword evidence="2" id="KW-1185">Reference proteome</keyword>
<gene>
    <name evidence="1" type="ORF">GJ688_12420</name>
</gene>